<dbReference type="EMBL" id="GEDV01003245">
    <property type="protein sequence ID" value="JAP85312.1"/>
    <property type="molecule type" value="Transcribed_RNA"/>
</dbReference>
<reference evidence="3" key="1">
    <citation type="journal article" date="2016" name="Ticks Tick Borne Dis.">
        <title>De novo assembly and annotation of the salivary gland transcriptome of Rhipicephalus appendiculatus male and female ticks during blood feeding.</title>
        <authorList>
            <person name="de Castro M.H."/>
            <person name="de Klerk D."/>
            <person name="Pienaar R."/>
            <person name="Latif A.A."/>
            <person name="Rees D.J."/>
            <person name="Mans B.J."/>
        </authorList>
    </citation>
    <scope>NUCLEOTIDE SEQUENCE</scope>
    <source>
        <tissue evidence="3">Salivary glands</tissue>
    </source>
</reference>
<dbReference type="GO" id="GO:0008168">
    <property type="term" value="F:methyltransferase activity"/>
    <property type="evidence" value="ECO:0007669"/>
    <property type="project" value="UniProtKB-KW"/>
</dbReference>
<dbReference type="AlphaFoldDB" id="A0A131Z3E0"/>
<dbReference type="GO" id="GO:0032259">
    <property type="term" value="P:methylation"/>
    <property type="evidence" value="ECO:0007669"/>
    <property type="project" value="UniProtKB-KW"/>
</dbReference>
<dbReference type="Gene3D" id="3.30.420.10">
    <property type="entry name" value="Ribonuclease H-like superfamily/Ribonuclease H"/>
    <property type="match status" value="1"/>
</dbReference>
<evidence type="ECO:0000256" key="2">
    <source>
        <dbReference type="SAM" id="SignalP"/>
    </source>
</evidence>
<dbReference type="GO" id="GO:0003676">
    <property type="term" value="F:nucleic acid binding"/>
    <property type="evidence" value="ECO:0007669"/>
    <property type="project" value="InterPro"/>
</dbReference>
<feature type="signal peptide" evidence="2">
    <location>
        <begin position="1"/>
        <end position="16"/>
    </location>
</feature>
<sequence>MKFMLIIFFHCKGVIWRKSVQTVNSTWKHLKVSENESPTSVQQLPDHGFYHDNALSLTAFAVMDPDQTWHITQLSQPPYSPDVASFRLLPLLPTEKGHKKTAPQLGPGHSRGRNEGAEEPVSAFQEAISDWQSCRKRCVDTEGAYF</sequence>
<feature type="chain" id="PRO_5007286641" evidence="2">
    <location>
        <begin position="17"/>
        <end position="146"/>
    </location>
</feature>
<name>A0A131Z3E0_RHIAP</name>
<protein>
    <submittedName>
        <fullName evidence="3">Histone-lysine N-methyltransferase SETMAR-like protein</fullName>
    </submittedName>
</protein>
<organism evidence="3">
    <name type="scientific">Rhipicephalus appendiculatus</name>
    <name type="common">Brown ear tick</name>
    <dbReference type="NCBI Taxonomy" id="34631"/>
    <lineage>
        <taxon>Eukaryota</taxon>
        <taxon>Metazoa</taxon>
        <taxon>Ecdysozoa</taxon>
        <taxon>Arthropoda</taxon>
        <taxon>Chelicerata</taxon>
        <taxon>Arachnida</taxon>
        <taxon>Acari</taxon>
        <taxon>Parasitiformes</taxon>
        <taxon>Ixodida</taxon>
        <taxon>Ixodoidea</taxon>
        <taxon>Ixodidae</taxon>
        <taxon>Rhipicephalinae</taxon>
        <taxon>Rhipicephalus</taxon>
        <taxon>Rhipicephalus</taxon>
    </lineage>
</organism>
<keyword evidence="3" id="KW-0489">Methyltransferase</keyword>
<evidence type="ECO:0000313" key="3">
    <source>
        <dbReference type="EMBL" id="JAP85312.1"/>
    </source>
</evidence>
<keyword evidence="3" id="KW-0808">Transferase</keyword>
<keyword evidence="2" id="KW-0732">Signal</keyword>
<dbReference type="InterPro" id="IPR036397">
    <property type="entry name" value="RNaseH_sf"/>
</dbReference>
<evidence type="ECO:0000256" key="1">
    <source>
        <dbReference type="SAM" id="MobiDB-lite"/>
    </source>
</evidence>
<feature type="region of interest" description="Disordered" evidence="1">
    <location>
        <begin position="97"/>
        <end position="119"/>
    </location>
</feature>
<accession>A0A131Z3E0</accession>
<proteinExistence type="predicted"/>